<dbReference type="InterPro" id="IPR050312">
    <property type="entry name" value="IolE/XylAMocC-like"/>
</dbReference>
<organism evidence="2 3">
    <name type="scientific">Acetobacter oeni</name>
    <dbReference type="NCBI Taxonomy" id="304077"/>
    <lineage>
        <taxon>Bacteria</taxon>
        <taxon>Pseudomonadati</taxon>
        <taxon>Pseudomonadota</taxon>
        <taxon>Alphaproteobacteria</taxon>
        <taxon>Acetobacterales</taxon>
        <taxon>Acetobacteraceae</taxon>
        <taxon>Acetobacter</taxon>
    </lineage>
</organism>
<dbReference type="InterPro" id="IPR013022">
    <property type="entry name" value="Xyl_isomerase-like_TIM-brl"/>
</dbReference>
<comment type="caution">
    <text evidence="2">The sequence shown here is derived from an EMBL/GenBank/DDBJ whole genome shotgun (WGS) entry which is preliminary data.</text>
</comment>
<dbReference type="PANTHER" id="PTHR12110:SF52">
    <property type="entry name" value="XYLOSE ISOMERASE"/>
    <property type="match status" value="1"/>
</dbReference>
<name>A0A511XQG9_9PROT</name>
<keyword evidence="2" id="KW-0413">Isomerase</keyword>
<feature type="domain" description="Xylose isomerase-like TIM barrel" evidence="1">
    <location>
        <begin position="28"/>
        <end position="266"/>
    </location>
</feature>
<accession>A0A511XQG9</accession>
<protein>
    <submittedName>
        <fullName evidence="2">Xylose isomerase</fullName>
    </submittedName>
</protein>
<dbReference type="RefSeq" id="WP_146892758.1">
    <property type="nucleotide sequence ID" value="NZ_BJYG01000078.1"/>
</dbReference>
<evidence type="ECO:0000313" key="2">
    <source>
        <dbReference type="EMBL" id="GEN65192.1"/>
    </source>
</evidence>
<gene>
    <name evidence="2" type="ORF">AOE01nite_34160</name>
</gene>
<dbReference type="PANTHER" id="PTHR12110">
    <property type="entry name" value="HYDROXYPYRUVATE ISOMERASE"/>
    <property type="match status" value="1"/>
</dbReference>
<sequence length="286" mass="31397">MTEGQNFPFLFGVNEFTTQPWSFEEDVRRYQELGVQAIEVCEAKLDAGRVAEQMKYVAGSGMKISSVQPAVRTFFGSRMMPSPEGTEARVKAFRKSLEILAPFTPGSVFVCNTGAPPAGNVRKTIDDTVRYLRELCPLAADLGVSIALEPLNPVSMNVESAIWTIAQTMDVIDAVGHRAMGLCLDYWNIWQENDVEAQIRRAGDRITVVQASDWRVPYSAADRLVPGDGAIPLGALMKATREAGFRGACTVEIFSDGVPDSLYDGDLREVIRRSRAGLEKAWQAIG</sequence>
<evidence type="ECO:0000259" key="1">
    <source>
        <dbReference type="Pfam" id="PF01261"/>
    </source>
</evidence>
<dbReference type="Pfam" id="PF01261">
    <property type="entry name" value="AP_endonuc_2"/>
    <property type="match status" value="1"/>
</dbReference>
<evidence type="ECO:0000313" key="3">
    <source>
        <dbReference type="Proteomes" id="UP000321746"/>
    </source>
</evidence>
<keyword evidence="3" id="KW-1185">Reference proteome</keyword>
<dbReference type="SUPFAM" id="SSF51658">
    <property type="entry name" value="Xylose isomerase-like"/>
    <property type="match status" value="1"/>
</dbReference>
<dbReference type="OrthoDB" id="9787068at2"/>
<dbReference type="AlphaFoldDB" id="A0A511XQG9"/>
<reference evidence="2 3" key="1">
    <citation type="submission" date="2019-07" db="EMBL/GenBank/DDBJ databases">
        <title>Whole genome shotgun sequence of Acetobacter oeni NBRC 105207.</title>
        <authorList>
            <person name="Hosoyama A."/>
            <person name="Uohara A."/>
            <person name="Ohji S."/>
            <person name="Ichikawa N."/>
        </authorList>
    </citation>
    <scope>NUCLEOTIDE SEQUENCE [LARGE SCALE GENOMIC DNA]</scope>
    <source>
        <strain evidence="2 3">NBRC 105207</strain>
    </source>
</reference>
<dbReference type="EMBL" id="BJYG01000078">
    <property type="protein sequence ID" value="GEN65192.1"/>
    <property type="molecule type" value="Genomic_DNA"/>
</dbReference>
<proteinExistence type="predicted"/>
<dbReference type="Gene3D" id="3.20.20.150">
    <property type="entry name" value="Divalent-metal-dependent TIM barrel enzymes"/>
    <property type="match status" value="1"/>
</dbReference>
<dbReference type="Proteomes" id="UP000321746">
    <property type="component" value="Unassembled WGS sequence"/>
</dbReference>
<dbReference type="GO" id="GO:0016853">
    <property type="term" value="F:isomerase activity"/>
    <property type="evidence" value="ECO:0007669"/>
    <property type="project" value="UniProtKB-KW"/>
</dbReference>
<dbReference type="InterPro" id="IPR036237">
    <property type="entry name" value="Xyl_isomerase-like_sf"/>
</dbReference>